<dbReference type="Proteomes" id="UP000244956">
    <property type="component" value="Unassembled WGS sequence"/>
</dbReference>
<dbReference type="EMBL" id="QEWP01000002">
    <property type="protein sequence ID" value="PWE00576.1"/>
    <property type="molecule type" value="Genomic_DNA"/>
</dbReference>
<evidence type="ECO:0000313" key="1">
    <source>
        <dbReference type="EMBL" id="PWE00576.1"/>
    </source>
</evidence>
<name>A0A2U2BBY3_9BACT</name>
<organism evidence="1 2">
    <name type="scientific">Marinilabilia rubra</name>
    <dbReference type="NCBI Taxonomy" id="2162893"/>
    <lineage>
        <taxon>Bacteria</taxon>
        <taxon>Pseudomonadati</taxon>
        <taxon>Bacteroidota</taxon>
        <taxon>Bacteroidia</taxon>
        <taxon>Marinilabiliales</taxon>
        <taxon>Marinilabiliaceae</taxon>
        <taxon>Marinilabilia</taxon>
    </lineage>
</organism>
<comment type="caution">
    <text evidence="1">The sequence shown here is derived from an EMBL/GenBank/DDBJ whole genome shotgun (WGS) entry which is preliminary data.</text>
</comment>
<gene>
    <name evidence="1" type="ORF">DDZ16_02970</name>
</gene>
<reference evidence="1 2" key="1">
    <citation type="submission" date="2018-05" db="EMBL/GenBank/DDBJ databases">
        <title>Marinilabilia rubrum sp. nov., isolated from saltern sediment.</title>
        <authorList>
            <person name="Zhang R."/>
        </authorList>
    </citation>
    <scope>NUCLEOTIDE SEQUENCE [LARGE SCALE GENOMIC DNA]</scope>
    <source>
        <strain evidence="1 2">WTE16</strain>
    </source>
</reference>
<proteinExistence type="predicted"/>
<evidence type="ECO:0000313" key="2">
    <source>
        <dbReference type="Proteomes" id="UP000244956"/>
    </source>
</evidence>
<sequence length="131" mass="14841">MIVSDLNWKTWLRHGDQYLKAAGSKGAFRFDTEIAYNLLGMSLEGYVMAILDIHNSLPENHTFTDLVDALETVYPLDVKLREKILQYESLQSICSVDKYQREKPSSDAVDDLRTAVNRIGVIAHEVCGHVN</sequence>
<evidence type="ECO:0008006" key="3">
    <source>
        <dbReference type="Google" id="ProtNLM"/>
    </source>
</evidence>
<protein>
    <recommendedName>
        <fullName evidence="3">HEPN domain-containing protein</fullName>
    </recommendedName>
</protein>
<dbReference type="AlphaFoldDB" id="A0A2U2BBY3"/>
<dbReference type="RefSeq" id="WP_109262948.1">
    <property type="nucleotide sequence ID" value="NZ_QEWP01000002.1"/>
</dbReference>
<keyword evidence="2" id="KW-1185">Reference proteome</keyword>
<dbReference type="OrthoDB" id="5431543at2"/>
<accession>A0A2U2BBY3</accession>